<organism evidence="3">
    <name type="scientific">Salpingoeca rosetta (strain ATCC 50818 / BSB-021)</name>
    <dbReference type="NCBI Taxonomy" id="946362"/>
    <lineage>
        <taxon>Eukaryota</taxon>
        <taxon>Choanoflagellata</taxon>
        <taxon>Craspedida</taxon>
        <taxon>Salpingoecidae</taxon>
        <taxon>Salpingoeca</taxon>
    </lineage>
</organism>
<evidence type="ECO:0000313" key="3">
    <source>
        <dbReference type="Proteomes" id="UP000007799"/>
    </source>
</evidence>
<dbReference type="KEGG" id="sre:PTSG_11653"/>
<dbReference type="GeneID" id="16078938"/>
<name>F2TXQ9_SALR5</name>
<keyword evidence="1" id="KW-1133">Transmembrane helix</keyword>
<dbReference type="Proteomes" id="UP000007799">
    <property type="component" value="Unassembled WGS sequence"/>
</dbReference>
<dbReference type="RefSeq" id="XP_004998343.1">
    <property type="nucleotide sequence ID" value="XM_004998286.1"/>
</dbReference>
<keyword evidence="1" id="KW-0812">Transmembrane</keyword>
<dbReference type="EMBL" id="GL832956">
    <property type="protein sequence ID" value="EGD76168.1"/>
    <property type="molecule type" value="Genomic_DNA"/>
</dbReference>
<gene>
    <name evidence="2" type="ORF">PTSG_11653</name>
</gene>
<accession>F2TXQ9</accession>
<evidence type="ECO:0000256" key="1">
    <source>
        <dbReference type="SAM" id="Phobius"/>
    </source>
</evidence>
<reference evidence="2" key="1">
    <citation type="submission" date="2009-08" db="EMBL/GenBank/DDBJ databases">
        <title>Annotation of Salpingoeca rosetta.</title>
        <authorList>
            <consortium name="The Broad Institute Genome Sequencing Platform"/>
            <person name="Russ C."/>
            <person name="Cuomo C."/>
            <person name="Burger G."/>
            <person name="Gray M.W."/>
            <person name="Holland P.W.H."/>
            <person name="King N."/>
            <person name="Lang F.B.F."/>
            <person name="Roger A.J."/>
            <person name="Ruiz-Trillo I."/>
            <person name="Young S.K."/>
            <person name="Zeng Q."/>
            <person name="Gargeya S."/>
            <person name="Alvarado L."/>
            <person name="Berlin A."/>
            <person name="Chapman S.B."/>
            <person name="Chen Z."/>
            <person name="Freedman E."/>
            <person name="Gellesch M."/>
            <person name="Goldberg J."/>
            <person name="Griggs A."/>
            <person name="Gujja S."/>
            <person name="Heilman E."/>
            <person name="Heiman D."/>
            <person name="Howarth C."/>
            <person name="Mehta T."/>
            <person name="Neiman D."/>
            <person name="Pearson M."/>
            <person name="Roberts A."/>
            <person name="Saif S."/>
            <person name="Shea T."/>
            <person name="Shenoy N."/>
            <person name="Sisk P."/>
            <person name="Stolte C."/>
            <person name="Sykes S."/>
            <person name="White J."/>
            <person name="Yandava C."/>
            <person name="Haas B."/>
            <person name="Nusbaum C."/>
            <person name="Birren B."/>
        </authorList>
    </citation>
    <scope>NUCLEOTIDE SEQUENCE [LARGE SCALE GENOMIC DNA]</scope>
    <source>
        <strain evidence="2">ATCC 50818</strain>
    </source>
</reference>
<keyword evidence="3" id="KW-1185">Reference proteome</keyword>
<evidence type="ECO:0000313" key="2">
    <source>
        <dbReference type="EMBL" id="EGD76168.1"/>
    </source>
</evidence>
<dbReference type="InParanoid" id="F2TXQ9"/>
<protein>
    <submittedName>
        <fullName evidence="2">Uncharacterized protein</fullName>
    </submittedName>
</protein>
<feature type="transmembrane region" description="Helical" evidence="1">
    <location>
        <begin position="12"/>
        <end position="32"/>
    </location>
</feature>
<proteinExistence type="predicted"/>
<dbReference type="AlphaFoldDB" id="F2TXQ9"/>
<keyword evidence="1" id="KW-0472">Membrane</keyword>
<sequence>MLFISFCCCPCRLYSSFFHSLFFFFFLPFFSLEHVRWLDVMENDSIRRNAHCTCRTSNLITIYRLIPNTIRVLFLSMVWRLCFPSLLLLSPLCFISPSPSLFVPLHHFGGGCDGKRFLQTERTLHMSNVKSNHHLSPDPLLTQSVSALNLCVVVPRLICHLLSLSLSLSLTLSLFPPLTMSLPVPVFLTARSLSHTHTHTHAHVLGGFVSFGKQTNQQEHTTFPICCFSLVPMTRPNLYQLHFVVVSGHSTTLRHSSN</sequence>